<proteinExistence type="predicted"/>
<dbReference type="PROSITE" id="PS00028">
    <property type="entry name" value="ZINC_FINGER_C2H2_1"/>
    <property type="match status" value="1"/>
</dbReference>
<evidence type="ECO:0000256" key="5">
    <source>
        <dbReference type="SAM" id="MobiDB-lite"/>
    </source>
</evidence>
<dbReference type="InterPro" id="IPR047021">
    <property type="entry name" value="REXO1/3/4-like"/>
</dbReference>
<dbReference type="Pfam" id="PF12874">
    <property type="entry name" value="zf-met"/>
    <property type="match status" value="2"/>
</dbReference>
<keyword evidence="4" id="KW-0863">Zinc-finger</keyword>
<evidence type="ECO:0000259" key="6">
    <source>
        <dbReference type="PROSITE" id="PS50157"/>
    </source>
</evidence>
<feature type="compositionally biased region" description="Low complexity" evidence="5">
    <location>
        <begin position="371"/>
        <end position="384"/>
    </location>
</feature>
<evidence type="ECO:0000313" key="8">
    <source>
        <dbReference type="Proteomes" id="UP001628179"/>
    </source>
</evidence>
<evidence type="ECO:0000313" key="7">
    <source>
        <dbReference type="EMBL" id="GAB1318198.1"/>
    </source>
</evidence>
<dbReference type="InterPro" id="IPR013520">
    <property type="entry name" value="Ribonucl_H"/>
</dbReference>
<keyword evidence="1" id="KW-0540">Nuclease</keyword>
<accession>A0ABQ0GKC0</accession>
<dbReference type="PROSITE" id="PS50157">
    <property type="entry name" value="ZINC_FINGER_C2H2_2"/>
    <property type="match status" value="1"/>
</dbReference>
<dbReference type="PANTHER" id="PTHR12801">
    <property type="entry name" value="RNA EXONUCLEASE REXO1 / RECO3 FAMILY MEMBER-RELATED"/>
    <property type="match status" value="1"/>
</dbReference>
<keyword evidence="4" id="KW-0862">Zinc</keyword>
<dbReference type="InterPro" id="IPR036397">
    <property type="entry name" value="RNaseH_sf"/>
</dbReference>
<keyword evidence="8" id="KW-1185">Reference proteome</keyword>
<feature type="compositionally biased region" description="Basic residues" evidence="5">
    <location>
        <begin position="359"/>
        <end position="370"/>
    </location>
</feature>
<dbReference type="RefSeq" id="XP_070919929.1">
    <property type="nucleotide sequence ID" value="XM_071063828.1"/>
</dbReference>
<dbReference type="SMART" id="SM00479">
    <property type="entry name" value="EXOIII"/>
    <property type="match status" value="1"/>
</dbReference>
<keyword evidence="3" id="KW-0269">Exonuclease</keyword>
<comment type="caution">
    <text evidence="7">The sequence shown here is derived from an EMBL/GenBank/DDBJ whole genome shotgun (WGS) entry which is preliminary data.</text>
</comment>
<feature type="region of interest" description="Disordered" evidence="5">
    <location>
        <begin position="54"/>
        <end position="83"/>
    </location>
</feature>
<feature type="region of interest" description="Disordered" evidence="5">
    <location>
        <begin position="351"/>
        <end position="390"/>
    </location>
</feature>
<dbReference type="Proteomes" id="UP001628179">
    <property type="component" value="Unassembled WGS sequence"/>
</dbReference>
<name>A0ABQ0GKC0_9PEZI</name>
<organism evidence="7 8">
    <name type="scientific">Madurella fahalii</name>
    <dbReference type="NCBI Taxonomy" id="1157608"/>
    <lineage>
        <taxon>Eukaryota</taxon>
        <taxon>Fungi</taxon>
        <taxon>Dikarya</taxon>
        <taxon>Ascomycota</taxon>
        <taxon>Pezizomycotina</taxon>
        <taxon>Sordariomycetes</taxon>
        <taxon>Sordariomycetidae</taxon>
        <taxon>Sordariales</taxon>
        <taxon>Sordariales incertae sedis</taxon>
        <taxon>Madurella</taxon>
    </lineage>
</organism>
<dbReference type="SMART" id="SM00355">
    <property type="entry name" value="ZnF_C2H2"/>
    <property type="match status" value="2"/>
</dbReference>
<dbReference type="PANTHER" id="PTHR12801:SF114">
    <property type="entry name" value="EXONUCLEASE, PUTATIVE (AFU_ORTHOLOGUE AFUA_7G00870)-RELATED"/>
    <property type="match status" value="1"/>
</dbReference>
<reference evidence="7 8" key="1">
    <citation type="submission" date="2024-09" db="EMBL/GenBank/DDBJ databases">
        <title>Itraconazole resistance in Madurella fahalii resulting from another homologue of gene encoding cytochrome P450 14-alpha sterol demethylase (CYP51).</title>
        <authorList>
            <person name="Yoshioka I."/>
            <person name="Fahal A.H."/>
            <person name="Kaneko S."/>
            <person name="Yaguchi T."/>
        </authorList>
    </citation>
    <scope>NUCLEOTIDE SEQUENCE [LARGE SCALE GENOMIC DNA]</scope>
    <source>
        <strain evidence="7 8">IFM 68171</strain>
    </source>
</reference>
<dbReference type="SUPFAM" id="SSF53098">
    <property type="entry name" value="Ribonuclease H-like"/>
    <property type="match status" value="1"/>
</dbReference>
<dbReference type="InterPro" id="IPR013087">
    <property type="entry name" value="Znf_C2H2_type"/>
</dbReference>
<dbReference type="GeneID" id="98179151"/>
<evidence type="ECO:0000256" key="3">
    <source>
        <dbReference type="ARBA" id="ARBA00022839"/>
    </source>
</evidence>
<evidence type="ECO:0000256" key="1">
    <source>
        <dbReference type="ARBA" id="ARBA00022722"/>
    </source>
</evidence>
<keyword evidence="2" id="KW-0378">Hydrolase</keyword>
<dbReference type="InterPro" id="IPR012337">
    <property type="entry name" value="RNaseH-like_sf"/>
</dbReference>
<gene>
    <name evidence="7" type="ORF">MFIFM68171_08408</name>
</gene>
<protein>
    <recommendedName>
        <fullName evidence="6">C2H2-type domain-containing protein</fullName>
    </recommendedName>
</protein>
<sequence>MYQSAQHRGSVTQECRLCNKSFKTREALTSHAAAKRHPHCKPCKRVFISAAALDQHRRDSPAHPSPPKGPNSATRPAPGVVPAPTEAPAVATISSIICRGNAYTVLQAAEMAALHALIVPRCHSLHRLRLEKYVLEPDPNLPATAYSAYVRTPRCNPLVPKRKAVVLDCEMVGTSSSRSDDEVVALSLIDFFTGETLVDTLVKPALRVTDWRTGITGISPMVIAVAVASGAAIPVGREGARDRLWEHVDENTIIVGHSVNCDLQALRVLHGKIVDCAIMTAEPVFSGTQKVGRMAGLERLCRELLGLRIRAAAPAAGTDKHHDSLEDVLAVRELVMWCLRNPRELETWAAKNWAPGKQGRTKKTKKKKKSATGGSSSAAVAWVSSDDDDDGVEIERWEDVVDWDTWPKSPPDYSD</sequence>
<evidence type="ECO:0000256" key="2">
    <source>
        <dbReference type="ARBA" id="ARBA00022801"/>
    </source>
</evidence>
<dbReference type="Pfam" id="PF00929">
    <property type="entry name" value="RNase_T"/>
    <property type="match status" value="1"/>
</dbReference>
<dbReference type="EMBL" id="BAAFSV010000004">
    <property type="protein sequence ID" value="GAB1318198.1"/>
    <property type="molecule type" value="Genomic_DNA"/>
</dbReference>
<dbReference type="CDD" id="cd06137">
    <property type="entry name" value="DEDDh_RNase"/>
    <property type="match status" value="1"/>
</dbReference>
<dbReference type="Gene3D" id="3.30.420.10">
    <property type="entry name" value="Ribonuclease H-like superfamily/Ribonuclease H"/>
    <property type="match status" value="1"/>
</dbReference>
<keyword evidence="4" id="KW-0479">Metal-binding</keyword>
<evidence type="ECO:0000256" key="4">
    <source>
        <dbReference type="PROSITE-ProRule" id="PRU00042"/>
    </source>
</evidence>
<feature type="domain" description="C2H2-type" evidence="6">
    <location>
        <begin position="13"/>
        <end position="42"/>
    </location>
</feature>